<keyword evidence="2" id="KW-0808">Transferase</keyword>
<organism evidence="2 3">
    <name type="scientific">Palleronia sediminis</name>
    <dbReference type="NCBI Taxonomy" id="2547833"/>
    <lineage>
        <taxon>Bacteria</taxon>
        <taxon>Pseudomonadati</taxon>
        <taxon>Pseudomonadota</taxon>
        <taxon>Alphaproteobacteria</taxon>
        <taxon>Rhodobacterales</taxon>
        <taxon>Roseobacteraceae</taxon>
        <taxon>Palleronia</taxon>
    </lineage>
</organism>
<accession>A0A4R5ZXI7</accession>
<name>A0A4R5ZXI7_9RHOB</name>
<dbReference type="SUPFAM" id="SSF55729">
    <property type="entry name" value="Acyl-CoA N-acyltransferases (Nat)"/>
    <property type="match status" value="1"/>
</dbReference>
<dbReference type="GO" id="GO:0016747">
    <property type="term" value="F:acyltransferase activity, transferring groups other than amino-acyl groups"/>
    <property type="evidence" value="ECO:0007669"/>
    <property type="project" value="InterPro"/>
</dbReference>
<dbReference type="Gene3D" id="3.40.630.30">
    <property type="match status" value="1"/>
</dbReference>
<keyword evidence="3" id="KW-1185">Reference proteome</keyword>
<protein>
    <submittedName>
        <fullName evidence="2">N-acetyltransferase</fullName>
    </submittedName>
</protein>
<sequence length="172" mass="18809">MTDMAGKSLGGGFLLRPYSKSDEYWVASAHIAHYRSVERFDPSFDDAVWHALSDIDSRLENDRTFGFILLNAGKARCGSVFACDTGVAARIRLFLLDRRLHGQGLGRAMLSAVLGAIGEAGFSRIEVSTFDAHASACRLYSAAGFIEQARTPTTTFGRRMAQVDFAFEFAAL</sequence>
<dbReference type="InterPro" id="IPR016181">
    <property type="entry name" value="Acyl_CoA_acyltransferase"/>
</dbReference>
<evidence type="ECO:0000313" key="3">
    <source>
        <dbReference type="Proteomes" id="UP000295701"/>
    </source>
</evidence>
<dbReference type="PROSITE" id="PS51186">
    <property type="entry name" value="GNAT"/>
    <property type="match status" value="1"/>
</dbReference>
<dbReference type="Pfam" id="PF00583">
    <property type="entry name" value="Acetyltransf_1"/>
    <property type="match status" value="1"/>
</dbReference>
<dbReference type="AlphaFoldDB" id="A0A4R5ZXI7"/>
<dbReference type="EMBL" id="SNAA01000036">
    <property type="protein sequence ID" value="TDL74138.1"/>
    <property type="molecule type" value="Genomic_DNA"/>
</dbReference>
<dbReference type="RefSeq" id="WP_133398194.1">
    <property type="nucleotide sequence ID" value="NZ_SNAA01000036.1"/>
</dbReference>
<reference evidence="2 3" key="1">
    <citation type="submission" date="2019-03" db="EMBL/GenBank/DDBJ databases">
        <title>Primorskyibacter sp. SS33 isolated from sediments.</title>
        <authorList>
            <person name="Xunke S."/>
        </authorList>
    </citation>
    <scope>NUCLEOTIDE SEQUENCE [LARGE SCALE GENOMIC DNA]</scope>
    <source>
        <strain evidence="2 3">SS33</strain>
    </source>
</reference>
<feature type="domain" description="N-acetyltransferase" evidence="1">
    <location>
        <begin position="13"/>
        <end position="172"/>
    </location>
</feature>
<gene>
    <name evidence="2" type="ORF">E2L08_16575</name>
</gene>
<evidence type="ECO:0000259" key="1">
    <source>
        <dbReference type="PROSITE" id="PS51186"/>
    </source>
</evidence>
<dbReference type="OrthoDB" id="273614at2"/>
<proteinExistence type="predicted"/>
<comment type="caution">
    <text evidence="2">The sequence shown here is derived from an EMBL/GenBank/DDBJ whole genome shotgun (WGS) entry which is preliminary data.</text>
</comment>
<dbReference type="InterPro" id="IPR000182">
    <property type="entry name" value="GNAT_dom"/>
</dbReference>
<evidence type="ECO:0000313" key="2">
    <source>
        <dbReference type="EMBL" id="TDL74138.1"/>
    </source>
</evidence>
<dbReference type="Proteomes" id="UP000295701">
    <property type="component" value="Unassembled WGS sequence"/>
</dbReference>